<name>A0A246JXR0_9SPHN</name>
<protein>
    <recommendedName>
        <fullName evidence="3">DUF2199 domain-containing protein</fullName>
    </recommendedName>
</protein>
<sequence>MERGGLFGKLFGRRKPSALQLLQSARWKCANCDVEHEGMFDIGSLAPDHWGKAEQLEPNSALRLDGDFLSEDFCVIDGEHFFVRCVFRIPVHGMPEKFGYGVWSTLSRENFDRYVDGFDDGKYSDMGPWWGWFSNSLKGFPETINQGCWVHPRLGRQRPVISLDDKDHELAIAQQDGISPERLLELYAEYGHAPDES</sequence>
<dbReference type="Pfam" id="PF09965">
    <property type="entry name" value="DUF2199"/>
    <property type="match status" value="1"/>
</dbReference>
<reference evidence="1 2" key="1">
    <citation type="journal article" date="2002" name="Int. J. Syst. Evol. Microbiol.">
        <title>Sphingopyxis witflariensis sp. nov., isolated from activated sludge.</title>
        <authorList>
            <person name="Kampfer P."/>
            <person name="Witzenberger R."/>
            <person name="Denner E.B."/>
            <person name="Busse H.J."/>
            <person name="Neef A."/>
        </authorList>
    </citation>
    <scope>NUCLEOTIDE SEQUENCE [LARGE SCALE GENOMIC DNA]</scope>
    <source>
        <strain evidence="1 2">DSM 14551</strain>
    </source>
</reference>
<evidence type="ECO:0008006" key="3">
    <source>
        <dbReference type="Google" id="ProtNLM"/>
    </source>
</evidence>
<dbReference type="AlphaFoldDB" id="A0A246JXR0"/>
<dbReference type="InterPro" id="IPR018697">
    <property type="entry name" value="DUF2199"/>
</dbReference>
<evidence type="ECO:0000313" key="2">
    <source>
        <dbReference type="Proteomes" id="UP000197097"/>
    </source>
</evidence>
<evidence type="ECO:0000313" key="1">
    <source>
        <dbReference type="EMBL" id="OWQ97797.1"/>
    </source>
</evidence>
<dbReference type="EMBL" id="NISJ01000004">
    <property type="protein sequence ID" value="OWQ97797.1"/>
    <property type="molecule type" value="Genomic_DNA"/>
</dbReference>
<dbReference type="Proteomes" id="UP000197097">
    <property type="component" value="Unassembled WGS sequence"/>
</dbReference>
<dbReference type="OrthoDB" id="4404538at2"/>
<proteinExistence type="predicted"/>
<organism evidence="1 2">
    <name type="scientific">Sphingopyxis witflariensis</name>
    <dbReference type="NCBI Taxonomy" id="173675"/>
    <lineage>
        <taxon>Bacteria</taxon>
        <taxon>Pseudomonadati</taxon>
        <taxon>Pseudomonadota</taxon>
        <taxon>Alphaproteobacteria</taxon>
        <taxon>Sphingomonadales</taxon>
        <taxon>Sphingomonadaceae</taxon>
        <taxon>Sphingopyxis</taxon>
    </lineage>
</organism>
<comment type="caution">
    <text evidence="1">The sequence shown here is derived from an EMBL/GenBank/DDBJ whole genome shotgun (WGS) entry which is preliminary data.</text>
</comment>
<keyword evidence="2" id="KW-1185">Reference proteome</keyword>
<accession>A0A246JXR0</accession>
<gene>
    <name evidence="1" type="ORF">CDQ91_09080</name>
</gene>